<evidence type="ECO:0000256" key="2">
    <source>
        <dbReference type="ARBA" id="ARBA00001947"/>
    </source>
</evidence>
<reference evidence="17" key="1">
    <citation type="journal article" date="2018" name="Int. J. Syst. Evol. Microbiol.">
        <title>Jatrophihabitans telluris sp. nov., isolated from sediment soil of lava forest wetlands and the emended description of the genus Jatrophihabitans.</title>
        <authorList>
            <person name="Lee K.C."/>
            <person name="Suh M.K."/>
            <person name="Eom M.K."/>
            <person name="Kim K.K."/>
            <person name="Kim J.S."/>
            <person name="Kim D.S."/>
            <person name="Ko S.H."/>
            <person name="Shin Y.K."/>
            <person name="Lee J.S."/>
        </authorList>
    </citation>
    <scope>NUCLEOTIDE SEQUENCE</scope>
    <source>
        <strain evidence="17">N237</strain>
    </source>
</reference>
<comment type="similarity">
    <text evidence="3">Belongs to the peptidase M1 family.</text>
</comment>
<organism evidence="17 18">
    <name type="scientific">Jatrophihabitans telluris</name>
    <dbReference type="NCBI Taxonomy" id="2038343"/>
    <lineage>
        <taxon>Bacteria</taxon>
        <taxon>Bacillati</taxon>
        <taxon>Actinomycetota</taxon>
        <taxon>Actinomycetes</taxon>
        <taxon>Jatrophihabitantales</taxon>
        <taxon>Jatrophihabitantaceae</taxon>
        <taxon>Jatrophihabitans</taxon>
    </lineage>
</organism>
<evidence type="ECO:0000256" key="9">
    <source>
        <dbReference type="ARBA" id="ARBA00022801"/>
    </source>
</evidence>
<comment type="catalytic activity">
    <reaction evidence="1">
        <text>Release of an N-terminal amino acid, Xaa-|-Yaa- from a peptide, amide or arylamide. Xaa is preferably Ala, but may be most amino acids including Pro (slow action). When a terminal hydrophobic residue is followed by a prolyl residue, the two may be released as an intact Xaa-Pro dipeptide.</text>
        <dbReference type="EC" id="3.4.11.2"/>
    </reaction>
</comment>
<reference evidence="17" key="2">
    <citation type="submission" date="2022-05" db="EMBL/GenBank/DDBJ databases">
        <authorList>
            <person name="Kim J.-S."/>
            <person name="Lee K."/>
            <person name="Suh M."/>
            <person name="Eom M."/>
            <person name="Kim J.-S."/>
            <person name="Kim D.-S."/>
            <person name="Ko S.-H."/>
            <person name="Shin Y."/>
            <person name="Lee J.-S."/>
        </authorList>
    </citation>
    <scope>NUCLEOTIDE SEQUENCE</scope>
    <source>
        <strain evidence="17">N237</strain>
    </source>
</reference>
<evidence type="ECO:0000256" key="6">
    <source>
        <dbReference type="ARBA" id="ARBA00022438"/>
    </source>
</evidence>
<sequence>MASLTRVEALDRASLLAVESYDIDLDLTENTEEFSSHTTIRFGCTSPGAQSFLDVKADRIVRAELNGRRLDPTSVSDGRLQLSELAADNELVVEARMRYSSDGEGLHRHIDPADGQRYLYAMSFLDAGPRWFACFDQPDLKARYRITVACPQQWIVLGNGAATSTAPGRWQIAETQPLSTYFVTLVAGPYTSVTAEHDGIRLGMHARASLADQLRSEAPEMLALTGNAFDRYHDLFAIRYPFGEYHQVFCPDFNAGAMENPGCVTLRDQYVFRSAVTSGERGIRANTIVHEMAHMWFGDLVTMRWWDDLWLNESFAEYMAHRICAEITDYGAWTEFGSRRKDWGYVADQSPSTHPVAGNGSADAASALADFDGISYAKGAAALKQLAAHLGDDVFFSGLRQYFARHAYGNAEFSDLIDAWTAAGGKDVADWAKQWLTTTGLDTLTAAVSTGRGAAGAPVATLRVSRSSPDDSRRPHTVTAAGYDQDGHRRFSAAITVTADSAEVSLTEPGLADADLRAGLILADAEDDTWAKIRFSGGWSQLTELLARLDEPVARVVGYNAVRDGVRDAELSPDQALHTMLACAEIEDSDLVLTDLFGFAVSQLAGPFRPEADRPPALALVAETAQRLLDGSVPGGDRQLVAARAFVRSSRDAALLADWLEGRHVPDGLRVDAELRWLITARLAALGRIGEHEISAELDRDRSSAGLAHAARARSSRPDPEAKRWAWNALTRPGELSAYELYAVAEGFFEPGQAELTQPYVERFFTEMPDTVSFRTGWALARIVLLGYPRHAATPATVELAGTALARVDLDQGVRRCLVDATDELSRALRAIERFG</sequence>
<accession>A0ABY4R228</accession>
<evidence type="ECO:0000313" key="18">
    <source>
        <dbReference type="Proteomes" id="UP001056336"/>
    </source>
</evidence>
<evidence type="ECO:0000256" key="5">
    <source>
        <dbReference type="ARBA" id="ARBA00015611"/>
    </source>
</evidence>
<dbReference type="RefSeq" id="WP_249773877.1">
    <property type="nucleotide sequence ID" value="NZ_CP097332.1"/>
</dbReference>
<dbReference type="NCBIfam" id="TIGR02412">
    <property type="entry name" value="pepN_strep_liv"/>
    <property type="match status" value="1"/>
</dbReference>
<feature type="domain" description="Aminopeptidase N-like N-terminal" evidence="16">
    <location>
        <begin position="19"/>
        <end position="181"/>
    </location>
</feature>
<keyword evidence="11" id="KW-0482">Metalloprotease</keyword>
<dbReference type="GO" id="GO:0016285">
    <property type="term" value="F:alanyl aminopeptidase activity"/>
    <property type="evidence" value="ECO:0007669"/>
    <property type="project" value="UniProtKB-EC"/>
</dbReference>
<evidence type="ECO:0000256" key="11">
    <source>
        <dbReference type="ARBA" id="ARBA00023049"/>
    </source>
</evidence>
<dbReference type="Pfam" id="PF17900">
    <property type="entry name" value="Peptidase_M1_N"/>
    <property type="match status" value="1"/>
</dbReference>
<dbReference type="Gene3D" id="1.10.390.10">
    <property type="entry name" value="Neutral Protease Domain 2"/>
    <property type="match status" value="1"/>
</dbReference>
<feature type="domain" description="Peptidase M1 membrane alanine aminopeptidase" evidence="14">
    <location>
        <begin position="225"/>
        <end position="435"/>
    </location>
</feature>
<dbReference type="PRINTS" id="PR00756">
    <property type="entry name" value="ALADIPTASE"/>
</dbReference>
<dbReference type="InterPro" id="IPR001930">
    <property type="entry name" value="Peptidase_M1"/>
</dbReference>
<evidence type="ECO:0000256" key="13">
    <source>
        <dbReference type="ARBA" id="ARBA00031533"/>
    </source>
</evidence>
<dbReference type="InterPro" id="IPR042097">
    <property type="entry name" value="Aminopeptidase_N-like_N_sf"/>
</dbReference>
<dbReference type="Gene3D" id="2.60.40.1730">
    <property type="entry name" value="tricorn interacting facor f3 domain"/>
    <property type="match status" value="1"/>
</dbReference>
<evidence type="ECO:0000259" key="15">
    <source>
        <dbReference type="Pfam" id="PF11838"/>
    </source>
</evidence>
<feature type="domain" description="ERAP1-like C-terminal" evidence="15">
    <location>
        <begin position="521"/>
        <end position="825"/>
    </location>
</feature>
<evidence type="ECO:0000256" key="4">
    <source>
        <dbReference type="ARBA" id="ARBA00012564"/>
    </source>
</evidence>
<dbReference type="PANTHER" id="PTHR11533">
    <property type="entry name" value="PROTEASE M1 ZINC METALLOPROTEASE"/>
    <property type="match status" value="1"/>
</dbReference>
<dbReference type="InterPro" id="IPR050344">
    <property type="entry name" value="Peptidase_M1_aminopeptidases"/>
</dbReference>
<protein>
    <recommendedName>
        <fullName evidence="5">Aminopeptidase N</fullName>
        <ecNumber evidence="4">3.4.11.2</ecNumber>
    </recommendedName>
    <alternativeName>
        <fullName evidence="12">Alanine aminopeptidase</fullName>
    </alternativeName>
    <alternativeName>
        <fullName evidence="13">Lysyl aminopeptidase</fullName>
    </alternativeName>
</protein>
<dbReference type="InterPro" id="IPR014782">
    <property type="entry name" value="Peptidase_M1_dom"/>
</dbReference>
<comment type="cofactor">
    <cofactor evidence="2">
        <name>Zn(2+)</name>
        <dbReference type="ChEBI" id="CHEBI:29105"/>
    </cofactor>
</comment>
<evidence type="ECO:0000259" key="14">
    <source>
        <dbReference type="Pfam" id="PF01433"/>
    </source>
</evidence>
<dbReference type="EC" id="3.4.11.2" evidence="4"/>
<gene>
    <name evidence="17" type="primary">pepN</name>
    <name evidence="17" type="ORF">M6D93_08250</name>
</gene>
<evidence type="ECO:0000256" key="10">
    <source>
        <dbReference type="ARBA" id="ARBA00022833"/>
    </source>
</evidence>
<name>A0ABY4R228_9ACTN</name>
<keyword evidence="8" id="KW-0479">Metal-binding</keyword>
<evidence type="ECO:0000256" key="7">
    <source>
        <dbReference type="ARBA" id="ARBA00022670"/>
    </source>
</evidence>
<proteinExistence type="inferred from homology"/>
<dbReference type="InterPro" id="IPR045357">
    <property type="entry name" value="Aminopeptidase_N-like_N"/>
</dbReference>
<dbReference type="CDD" id="cd09602">
    <property type="entry name" value="M1_APN"/>
    <property type="match status" value="1"/>
</dbReference>
<evidence type="ECO:0000313" key="17">
    <source>
        <dbReference type="EMBL" id="UQX89981.1"/>
    </source>
</evidence>
<keyword evidence="7" id="KW-0645">Protease</keyword>
<evidence type="ECO:0000256" key="1">
    <source>
        <dbReference type="ARBA" id="ARBA00000098"/>
    </source>
</evidence>
<dbReference type="InterPro" id="IPR024571">
    <property type="entry name" value="ERAP1-like_C_dom"/>
</dbReference>
<dbReference type="Pfam" id="PF01433">
    <property type="entry name" value="Peptidase_M1"/>
    <property type="match status" value="1"/>
</dbReference>
<dbReference type="PANTHER" id="PTHR11533:SF174">
    <property type="entry name" value="PUROMYCIN-SENSITIVE AMINOPEPTIDASE-RELATED"/>
    <property type="match status" value="1"/>
</dbReference>
<evidence type="ECO:0000256" key="12">
    <source>
        <dbReference type="ARBA" id="ARBA00029811"/>
    </source>
</evidence>
<keyword evidence="9 17" id="KW-0378">Hydrolase</keyword>
<evidence type="ECO:0000259" key="16">
    <source>
        <dbReference type="Pfam" id="PF17900"/>
    </source>
</evidence>
<dbReference type="InterPro" id="IPR027268">
    <property type="entry name" value="Peptidase_M4/M1_CTD_sf"/>
</dbReference>
<keyword evidence="6 17" id="KW-0031">Aminopeptidase</keyword>
<dbReference type="Pfam" id="PF11838">
    <property type="entry name" value="ERAP1_C"/>
    <property type="match status" value="1"/>
</dbReference>
<dbReference type="EMBL" id="CP097332">
    <property type="protein sequence ID" value="UQX89981.1"/>
    <property type="molecule type" value="Genomic_DNA"/>
</dbReference>
<evidence type="ECO:0000256" key="8">
    <source>
        <dbReference type="ARBA" id="ARBA00022723"/>
    </source>
</evidence>
<keyword evidence="10" id="KW-0862">Zinc</keyword>
<dbReference type="SUPFAM" id="SSF63737">
    <property type="entry name" value="Leukotriene A4 hydrolase N-terminal domain"/>
    <property type="match status" value="1"/>
</dbReference>
<keyword evidence="18" id="KW-1185">Reference proteome</keyword>
<dbReference type="SUPFAM" id="SSF55486">
    <property type="entry name" value="Metalloproteases ('zincins'), catalytic domain"/>
    <property type="match status" value="1"/>
</dbReference>
<evidence type="ECO:0000256" key="3">
    <source>
        <dbReference type="ARBA" id="ARBA00010136"/>
    </source>
</evidence>
<dbReference type="InterPro" id="IPR012778">
    <property type="entry name" value="Pept_M1_aminopeptidase"/>
</dbReference>
<dbReference type="Proteomes" id="UP001056336">
    <property type="component" value="Chromosome"/>
</dbReference>